<dbReference type="EMBL" id="JABAHT010001182">
    <property type="protein sequence ID" value="KAF4649883.1"/>
    <property type="molecule type" value="Genomic_DNA"/>
</dbReference>
<proteinExistence type="predicted"/>
<protein>
    <submittedName>
        <fullName evidence="2">Uncharacterized protein</fullName>
    </submittedName>
</protein>
<reference evidence="3 4" key="1">
    <citation type="submission" date="2020-04" db="EMBL/GenBank/DDBJ databases">
        <title>Perkinsus olseni comparative genomics.</title>
        <authorList>
            <person name="Bogema D.R."/>
        </authorList>
    </citation>
    <scope>NUCLEOTIDE SEQUENCE [LARGE SCALE GENOMIC DNA]</scope>
    <source>
        <strain evidence="1">ATCC PRA-179</strain>
        <strain evidence="2">ATCC PRA-31</strain>
    </source>
</reference>
<name>A0A7J6KVQ8_PEROL</name>
<dbReference type="Proteomes" id="UP000572268">
    <property type="component" value="Unassembled WGS sequence"/>
</dbReference>
<dbReference type="Proteomes" id="UP000570595">
    <property type="component" value="Unassembled WGS sequence"/>
</dbReference>
<dbReference type="AlphaFoldDB" id="A0A7J6KVQ8"/>
<organism evidence="2 4">
    <name type="scientific">Perkinsus olseni</name>
    <name type="common">Perkinsus atlanticus</name>
    <dbReference type="NCBI Taxonomy" id="32597"/>
    <lineage>
        <taxon>Eukaryota</taxon>
        <taxon>Sar</taxon>
        <taxon>Alveolata</taxon>
        <taxon>Perkinsozoa</taxon>
        <taxon>Perkinsea</taxon>
        <taxon>Perkinsida</taxon>
        <taxon>Perkinsidae</taxon>
        <taxon>Perkinsus</taxon>
    </lineage>
</organism>
<comment type="caution">
    <text evidence="2">The sequence shown here is derived from an EMBL/GenBank/DDBJ whole genome shotgun (WGS) entry which is preliminary data.</text>
</comment>
<accession>A0A7J6KVQ8</accession>
<evidence type="ECO:0000313" key="1">
    <source>
        <dbReference type="EMBL" id="KAF4649883.1"/>
    </source>
</evidence>
<evidence type="ECO:0000313" key="2">
    <source>
        <dbReference type="EMBL" id="KAF4650679.1"/>
    </source>
</evidence>
<sequence length="181" mass="20704">MVRPVTLSQLKIGDVVWKKNYNADKFSNLFTDPFTVTAIEGVTISICDKEGQTSACGIHQLKRGGPKIKIAREGVDIIKKAASIQTETELTKPAFDESDLRQWRDAVMNEGVMTRSKKRALEKMDGVIGTNDNKEPKHENQRVLRDIRENIAYRRQHNCELNILQDSAEDSDTFPKWQEEW</sequence>
<evidence type="ECO:0000313" key="3">
    <source>
        <dbReference type="Proteomes" id="UP000570595"/>
    </source>
</evidence>
<gene>
    <name evidence="2" type="ORF">FOL46_000798</name>
    <name evidence="1" type="ORF">FOZ61_000871</name>
</gene>
<dbReference type="EMBL" id="JABANN010001196">
    <property type="protein sequence ID" value="KAF4650679.1"/>
    <property type="molecule type" value="Genomic_DNA"/>
</dbReference>
<evidence type="ECO:0000313" key="4">
    <source>
        <dbReference type="Proteomes" id="UP000572268"/>
    </source>
</evidence>